<feature type="transmembrane region" description="Helical" evidence="7">
    <location>
        <begin position="18"/>
        <end position="37"/>
    </location>
</feature>
<evidence type="ECO:0000256" key="4">
    <source>
        <dbReference type="ARBA" id="ARBA00022989"/>
    </source>
</evidence>
<reference evidence="8 9" key="1">
    <citation type="submission" date="2008-07" db="EMBL/GenBank/DDBJ databases">
        <authorList>
            <person name="El-Sayed N."/>
            <person name="Caler E."/>
            <person name="Inman J."/>
            <person name="Amedeo P."/>
            <person name="Hass B."/>
            <person name="Wortman J."/>
        </authorList>
    </citation>
    <scope>NUCLEOTIDE SEQUENCE [LARGE SCALE GENOMIC DNA]</scope>
    <source>
        <strain evidence="9">ATCC 50983 / TXsc</strain>
    </source>
</reference>
<organism evidence="9">
    <name type="scientific">Perkinsus marinus (strain ATCC 50983 / TXsc)</name>
    <dbReference type="NCBI Taxonomy" id="423536"/>
    <lineage>
        <taxon>Eukaryota</taxon>
        <taxon>Sar</taxon>
        <taxon>Alveolata</taxon>
        <taxon>Perkinsozoa</taxon>
        <taxon>Perkinsea</taxon>
        <taxon>Perkinsida</taxon>
        <taxon>Perkinsidae</taxon>
        <taxon>Perkinsus</taxon>
    </lineage>
</organism>
<dbReference type="Proteomes" id="UP000007800">
    <property type="component" value="Unassembled WGS sequence"/>
</dbReference>
<keyword evidence="3 7" id="KW-0812">Transmembrane</keyword>
<dbReference type="RefSeq" id="XP_002774991.1">
    <property type="nucleotide sequence ID" value="XM_002774945.1"/>
</dbReference>
<feature type="transmembrane region" description="Helical" evidence="7">
    <location>
        <begin position="49"/>
        <end position="71"/>
    </location>
</feature>
<dbReference type="OMA" id="EDSEWAF"/>
<evidence type="ECO:0000256" key="6">
    <source>
        <dbReference type="SAM" id="MobiDB-lite"/>
    </source>
</evidence>
<feature type="compositionally biased region" description="Basic and acidic residues" evidence="6">
    <location>
        <begin position="338"/>
        <end position="351"/>
    </location>
</feature>
<evidence type="ECO:0000313" key="9">
    <source>
        <dbReference type="Proteomes" id="UP000007800"/>
    </source>
</evidence>
<feature type="transmembrane region" description="Helical" evidence="7">
    <location>
        <begin position="209"/>
        <end position="226"/>
    </location>
</feature>
<keyword evidence="5 7" id="KW-0472">Membrane</keyword>
<dbReference type="OrthoDB" id="440672at2759"/>
<dbReference type="GO" id="GO:0016020">
    <property type="term" value="C:membrane"/>
    <property type="evidence" value="ECO:0007669"/>
    <property type="project" value="UniProtKB-SubCell"/>
</dbReference>
<dbReference type="InParanoid" id="C5L8U9"/>
<evidence type="ECO:0000256" key="3">
    <source>
        <dbReference type="ARBA" id="ARBA00022692"/>
    </source>
</evidence>
<dbReference type="InterPro" id="IPR006876">
    <property type="entry name" value="LMBR1-like_membr_prot"/>
</dbReference>
<dbReference type="PANTHER" id="PTHR21355:SF0">
    <property type="entry name" value="G-PROTEIN COUPLED RECEPTOR-ASSOCIATED PROTEIN LMBRD2"/>
    <property type="match status" value="1"/>
</dbReference>
<dbReference type="GeneID" id="9056834"/>
<keyword evidence="9" id="KW-1185">Reference proteome</keyword>
<sequence length="351" mass="39967">MLEYESVHSIKKALRNNAIWYLAYACAGLLILAYLWYMQRLGLQGILGFIYAASNAWGLVLVTLLLGYGLVAVPQWLHVLSYDKRHMEAIYAQVVSAEDARLSAKFDLMDVFNHYRDQERESGQGASKQLIREAGEFLGIAVNFYDGRDEVVSECLEGDTEGVREAFSTPIPHAYHRTILCDSKHWYNSWTGRMFGTPTSTAPVIGQEFVIYFPLLVLVFSLLQLTNTYHRLVRALGLSSTFEFEGSGLRADAPTVEEGRKLLRRERLRRRNQTDLESGRPSQYSMVAFHRGVSELRDYEPTQEDLHVVVADRSPSEGTPLVAIQRENSREEDPDWLLADRDMADIPRELP</sequence>
<dbReference type="AlphaFoldDB" id="C5L8U9"/>
<keyword evidence="4 7" id="KW-1133">Transmembrane helix</keyword>
<name>C5L8U9_PERM5</name>
<protein>
    <submittedName>
        <fullName evidence="8">Uncharacterized protein</fullName>
    </submittedName>
</protein>
<proteinExistence type="inferred from homology"/>
<comment type="similarity">
    <text evidence="2">Belongs to the LIMR family.</text>
</comment>
<evidence type="ECO:0000256" key="1">
    <source>
        <dbReference type="ARBA" id="ARBA00004141"/>
    </source>
</evidence>
<evidence type="ECO:0000256" key="2">
    <source>
        <dbReference type="ARBA" id="ARBA00010487"/>
    </source>
</evidence>
<dbReference type="PANTHER" id="PTHR21355">
    <property type="entry name" value="G-PROTEIN COUPLED RECEPTOR-ASSOCIATED PROTEIN LMBRD2"/>
    <property type="match status" value="1"/>
</dbReference>
<gene>
    <name evidence="8" type="ORF">Pmar_PMAR002176</name>
</gene>
<accession>C5L8U9</accession>
<evidence type="ECO:0000313" key="8">
    <source>
        <dbReference type="EMBL" id="EER06807.1"/>
    </source>
</evidence>
<comment type="subcellular location">
    <subcellularLocation>
        <location evidence="1">Membrane</location>
        <topology evidence="1">Multi-pass membrane protein</topology>
    </subcellularLocation>
</comment>
<feature type="region of interest" description="Disordered" evidence="6">
    <location>
        <begin position="317"/>
        <end position="351"/>
    </location>
</feature>
<evidence type="ECO:0000256" key="5">
    <source>
        <dbReference type="ARBA" id="ARBA00023136"/>
    </source>
</evidence>
<dbReference type="EMBL" id="GG680339">
    <property type="protein sequence ID" value="EER06807.1"/>
    <property type="molecule type" value="Genomic_DNA"/>
</dbReference>
<evidence type="ECO:0000256" key="7">
    <source>
        <dbReference type="SAM" id="Phobius"/>
    </source>
</evidence>
<dbReference type="InterPro" id="IPR051584">
    <property type="entry name" value="GPCR-associated_LMBR1"/>
</dbReference>
<dbReference type="Pfam" id="PF04791">
    <property type="entry name" value="LMBR1"/>
    <property type="match status" value="1"/>
</dbReference>